<reference evidence="5 6" key="2">
    <citation type="submission" date="2008-04" db="EMBL/GenBank/DDBJ databases">
        <authorList>
            <person name="Fulton L."/>
            <person name="Clifton S."/>
            <person name="Fulton B."/>
            <person name="Xu J."/>
            <person name="Minx P."/>
            <person name="Pepin K.H."/>
            <person name="Johnson M."/>
            <person name="Thiruvilangam P."/>
            <person name="Bhonagiri V."/>
            <person name="Nash W.E."/>
            <person name="Mardis E.R."/>
            <person name="Wilson R.K."/>
        </authorList>
    </citation>
    <scope>NUCLEOTIDE SEQUENCE [LARGE SCALE GENOMIC DNA]</scope>
    <source>
        <strain evidence="5 6">DSM 17393</strain>
    </source>
</reference>
<dbReference type="STRING" id="471870.BACINT_00362"/>
<dbReference type="InterPro" id="IPR006710">
    <property type="entry name" value="Glyco_hydro_43"/>
</dbReference>
<dbReference type="eggNOG" id="COG3507">
    <property type="taxonomic scope" value="Bacteria"/>
</dbReference>
<dbReference type="GO" id="GO:0005975">
    <property type="term" value="P:carbohydrate metabolic process"/>
    <property type="evidence" value="ECO:0007669"/>
    <property type="project" value="InterPro"/>
</dbReference>
<evidence type="ECO:0000256" key="3">
    <source>
        <dbReference type="ARBA" id="ARBA00023295"/>
    </source>
</evidence>
<dbReference type="InterPro" id="IPR023296">
    <property type="entry name" value="Glyco_hydro_beta-prop_sf"/>
</dbReference>
<dbReference type="RefSeq" id="WP_007660108.1">
    <property type="nucleotide sequence ID" value="NZ_ABJL02000002.1"/>
</dbReference>
<reference evidence="5 6" key="1">
    <citation type="submission" date="2008-04" db="EMBL/GenBank/DDBJ databases">
        <title>Draft genome sequence of Bacteroides intestinalis (DSM 17393).</title>
        <authorList>
            <person name="Sudarsanam P."/>
            <person name="Ley R."/>
            <person name="Guruge J."/>
            <person name="Turnbaugh P.J."/>
            <person name="Mahowald M."/>
            <person name="Liep D."/>
            <person name="Gordon J."/>
        </authorList>
    </citation>
    <scope>NUCLEOTIDE SEQUENCE [LARGE SCALE GENOMIC DNA]</scope>
    <source>
        <strain evidence="5 6">DSM 17393</strain>
    </source>
</reference>
<evidence type="ECO:0000256" key="2">
    <source>
        <dbReference type="ARBA" id="ARBA00022801"/>
    </source>
</evidence>
<feature type="site" description="Important for catalytic activity, responsible for pKa modulation of the active site Glu and correct orientation of both the proton donor and substrate" evidence="4">
    <location>
        <position position="141"/>
    </location>
</feature>
<evidence type="ECO:0000256" key="4">
    <source>
        <dbReference type="PIRSR" id="PIRSR606710-2"/>
    </source>
</evidence>
<evidence type="ECO:0000313" key="5">
    <source>
        <dbReference type="EMBL" id="EDV07585.1"/>
    </source>
</evidence>
<dbReference type="SUPFAM" id="SSF75005">
    <property type="entry name" value="Arabinanase/levansucrase/invertase"/>
    <property type="match status" value="1"/>
</dbReference>
<keyword evidence="2" id="KW-0378">Hydrolase</keyword>
<comment type="similarity">
    <text evidence="1">Belongs to the glycosyl hydrolase 43 family.</text>
</comment>
<gene>
    <name evidence="5" type="ORF">BACINT_00362</name>
</gene>
<dbReference type="GO" id="GO:0004553">
    <property type="term" value="F:hydrolase activity, hydrolyzing O-glycosyl compounds"/>
    <property type="evidence" value="ECO:0007669"/>
    <property type="project" value="InterPro"/>
</dbReference>
<name>B3C628_9BACE</name>
<evidence type="ECO:0000313" key="6">
    <source>
        <dbReference type="Proteomes" id="UP000004596"/>
    </source>
</evidence>
<dbReference type="PANTHER" id="PTHR42812:SF12">
    <property type="entry name" value="BETA-XYLOSIDASE-RELATED"/>
    <property type="match status" value="1"/>
</dbReference>
<evidence type="ECO:0008006" key="7">
    <source>
        <dbReference type="Google" id="ProtNLM"/>
    </source>
</evidence>
<dbReference type="Proteomes" id="UP000004596">
    <property type="component" value="Unassembled WGS sequence"/>
</dbReference>
<organism evidence="5 6">
    <name type="scientific">Bacteroides intestinalis DSM 17393</name>
    <dbReference type="NCBI Taxonomy" id="471870"/>
    <lineage>
        <taxon>Bacteria</taxon>
        <taxon>Pseudomonadati</taxon>
        <taxon>Bacteroidota</taxon>
        <taxon>Bacteroidia</taxon>
        <taxon>Bacteroidales</taxon>
        <taxon>Bacteroidaceae</taxon>
        <taxon>Bacteroides</taxon>
    </lineage>
</organism>
<proteinExistence type="inferred from homology"/>
<dbReference type="EMBL" id="ABJL02000002">
    <property type="protein sequence ID" value="EDV07585.1"/>
    <property type="molecule type" value="Genomic_DNA"/>
</dbReference>
<keyword evidence="3" id="KW-0326">Glycosidase</keyword>
<protein>
    <recommendedName>
        <fullName evidence="7">Glycosyl hydrolase, family 43</fullName>
    </recommendedName>
</protein>
<dbReference type="PANTHER" id="PTHR42812">
    <property type="entry name" value="BETA-XYLOSIDASE"/>
    <property type="match status" value="1"/>
</dbReference>
<sequence length="164" mass="19027">MDFGLFFISMPFALKGQEIPKYYDNPVLSGFNPDPSICRVNDDYYMVTSSFIWYPGIPIYHSKDLVNWEVIGHAIDRPDMIDMNGLNDNDGIWAVTIRYHNGIFYLITTAHKNGEHFYITATDPKEPWSAPVWLKDTAGIDPSLFWDDDGRCYYTGNFWDFKKS</sequence>
<dbReference type="Gene3D" id="2.115.10.20">
    <property type="entry name" value="Glycosyl hydrolase domain, family 43"/>
    <property type="match status" value="1"/>
</dbReference>
<comment type="caution">
    <text evidence="5">The sequence shown here is derived from an EMBL/GenBank/DDBJ whole genome shotgun (WGS) entry which is preliminary data.</text>
</comment>
<dbReference type="AlphaFoldDB" id="B3C628"/>
<accession>B3C628</accession>
<dbReference type="GeneID" id="97165448"/>
<evidence type="ECO:0000256" key="1">
    <source>
        <dbReference type="ARBA" id="ARBA00009865"/>
    </source>
</evidence>
<dbReference type="InterPro" id="IPR051795">
    <property type="entry name" value="Glycosyl_Hydrlase_43"/>
</dbReference>
<dbReference type="Pfam" id="PF04616">
    <property type="entry name" value="Glyco_hydro_43"/>
    <property type="match status" value="1"/>
</dbReference>